<sequence>MAWNQQGGGGPWGGGSGPGGGDNGGGGPWGSGRGPRRPGGGGSQTPPPDFDQILKDASDRFRRMLPGGGFSGAVIALLVLIGLGVWMLTGFYRVAPDEQGVVLRFGKFVHTTEPGLHYHLPYPIETVLMPKVTRENRVEIGFETGPNNSVRPVPRESLMLTGDENIIDIYFSVVWTIKDAGEYLFNLRDPGIAVRWAAESAIREVVGRTPIQAALTEDRSRIEADTKQILQELLDQYQAGIRIQRVQLLKADPPEQVIDAFNEVQRARQEGDRLRNDAQAYANKVLPEARGQAAKMLEDAKAYQESVVIRAQGDAARFSSVYKGYQGNPAVTRQRIYIETMGDLFRNTDKLILDRNNSGILPYLPLNEMMKSRGTRSGTPTLSSPSRDVLSIVPDVQGARP</sequence>
<dbReference type="Proteomes" id="UP000631034">
    <property type="component" value="Unassembled WGS sequence"/>
</dbReference>
<feature type="compositionally biased region" description="Gly residues" evidence="7">
    <location>
        <begin position="1"/>
        <end position="43"/>
    </location>
</feature>
<dbReference type="CDD" id="cd03404">
    <property type="entry name" value="SPFH_HflK"/>
    <property type="match status" value="1"/>
</dbReference>
<feature type="region of interest" description="Disordered" evidence="7">
    <location>
        <begin position="371"/>
        <end position="401"/>
    </location>
</feature>
<comment type="subcellular location">
    <subcellularLocation>
        <location evidence="1">Membrane</location>
        <topology evidence="1">Single-pass membrane protein</topology>
    </subcellularLocation>
</comment>
<dbReference type="GO" id="GO:0006508">
    <property type="term" value="P:proteolysis"/>
    <property type="evidence" value="ECO:0007669"/>
    <property type="project" value="UniProtKB-KW"/>
</dbReference>
<feature type="region of interest" description="Disordered" evidence="7">
    <location>
        <begin position="1"/>
        <end position="51"/>
    </location>
</feature>
<feature type="transmembrane region" description="Helical" evidence="6">
    <location>
        <begin position="70"/>
        <end position="92"/>
    </location>
</feature>
<keyword evidence="10" id="KW-1185">Reference proteome</keyword>
<evidence type="ECO:0000256" key="6">
    <source>
        <dbReference type="RuleBase" id="RU364113"/>
    </source>
</evidence>
<keyword evidence="4 6" id="KW-1133">Transmembrane helix</keyword>
<accession>A0A8J6YK01</accession>
<dbReference type="EMBL" id="JACZHT010000007">
    <property type="protein sequence ID" value="MBE1237836.1"/>
    <property type="molecule type" value="Genomic_DNA"/>
</dbReference>
<dbReference type="InterPro" id="IPR010201">
    <property type="entry name" value="HflK"/>
</dbReference>
<name>A0A8J6YK01_9PROT</name>
<keyword evidence="9" id="KW-0645">Protease</keyword>
<evidence type="ECO:0000259" key="8">
    <source>
        <dbReference type="SMART" id="SM00244"/>
    </source>
</evidence>
<dbReference type="SMART" id="SM00244">
    <property type="entry name" value="PHB"/>
    <property type="match status" value="1"/>
</dbReference>
<proteinExistence type="inferred from homology"/>
<reference evidence="9" key="1">
    <citation type="submission" date="2020-10" db="EMBL/GenBank/DDBJ databases">
        <title>Genome sequence of the unusual species of purple photosynthetic bacteria, Phaeovibrio sulfidiphilus DSM 23193, type strain.</title>
        <authorList>
            <person name="Kyndt J.A."/>
            <person name="Meyer T.E."/>
        </authorList>
    </citation>
    <scope>NUCLEOTIDE SEQUENCE</scope>
    <source>
        <strain evidence="9">DSM 23193</strain>
    </source>
</reference>
<dbReference type="AlphaFoldDB" id="A0A8J6YK01"/>
<dbReference type="Pfam" id="PF01145">
    <property type="entry name" value="Band_7"/>
    <property type="match status" value="1"/>
</dbReference>
<dbReference type="InterPro" id="IPR001107">
    <property type="entry name" value="Band_7"/>
</dbReference>
<feature type="domain" description="Band 7" evidence="8">
    <location>
        <begin position="89"/>
        <end position="265"/>
    </location>
</feature>
<comment type="caution">
    <text evidence="9">The sequence shown here is derived from an EMBL/GenBank/DDBJ whole genome shotgun (WGS) entry which is preliminary data.</text>
</comment>
<dbReference type="NCBIfam" id="TIGR01933">
    <property type="entry name" value="hflK"/>
    <property type="match status" value="1"/>
</dbReference>
<protein>
    <recommendedName>
        <fullName evidence="6">Protein HflK</fullName>
    </recommendedName>
</protein>
<gene>
    <name evidence="9" type="primary">hflK</name>
    <name evidence="9" type="ORF">IHV25_09280</name>
</gene>
<evidence type="ECO:0000256" key="7">
    <source>
        <dbReference type="SAM" id="MobiDB-lite"/>
    </source>
</evidence>
<comment type="function">
    <text evidence="6">HflC and HflK could encode or regulate a protease.</text>
</comment>
<keyword evidence="5 6" id="KW-0472">Membrane</keyword>
<comment type="similarity">
    <text evidence="2 6">Belongs to the band 7/mec-2 family. HflK subfamily.</text>
</comment>
<dbReference type="GO" id="GO:0016020">
    <property type="term" value="C:membrane"/>
    <property type="evidence" value="ECO:0007669"/>
    <property type="project" value="UniProtKB-SubCell"/>
</dbReference>
<feature type="compositionally biased region" description="Polar residues" evidence="7">
    <location>
        <begin position="375"/>
        <end position="386"/>
    </location>
</feature>
<evidence type="ECO:0000313" key="9">
    <source>
        <dbReference type="EMBL" id="MBE1237836.1"/>
    </source>
</evidence>
<dbReference type="InterPro" id="IPR050710">
    <property type="entry name" value="Band7/mec-2_domain"/>
</dbReference>
<evidence type="ECO:0000313" key="10">
    <source>
        <dbReference type="Proteomes" id="UP000631034"/>
    </source>
</evidence>
<dbReference type="Gene3D" id="3.30.479.30">
    <property type="entry name" value="Band 7 domain"/>
    <property type="match status" value="1"/>
</dbReference>
<evidence type="ECO:0000256" key="2">
    <source>
        <dbReference type="ARBA" id="ARBA00006971"/>
    </source>
</evidence>
<dbReference type="SUPFAM" id="SSF117892">
    <property type="entry name" value="Band 7/SPFH domain"/>
    <property type="match status" value="1"/>
</dbReference>
<keyword evidence="9" id="KW-0378">Hydrolase</keyword>
<dbReference type="RefSeq" id="WP_192534847.1">
    <property type="nucleotide sequence ID" value="NZ_JACZHT010000007.1"/>
</dbReference>
<evidence type="ECO:0000256" key="3">
    <source>
        <dbReference type="ARBA" id="ARBA00022692"/>
    </source>
</evidence>
<evidence type="ECO:0000256" key="4">
    <source>
        <dbReference type="ARBA" id="ARBA00022989"/>
    </source>
</evidence>
<evidence type="ECO:0000256" key="5">
    <source>
        <dbReference type="ARBA" id="ARBA00023136"/>
    </source>
</evidence>
<comment type="subunit">
    <text evidence="6">HflC and HflK may interact to form a multimeric complex.</text>
</comment>
<keyword evidence="3 6" id="KW-0812">Transmembrane</keyword>
<dbReference type="PANTHER" id="PTHR43327">
    <property type="entry name" value="STOMATIN-LIKE PROTEIN 2, MITOCHONDRIAL"/>
    <property type="match status" value="1"/>
</dbReference>
<organism evidence="9 10">
    <name type="scientific">Phaeovibrio sulfidiphilus</name>
    <dbReference type="NCBI Taxonomy" id="1220600"/>
    <lineage>
        <taxon>Bacteria</taxon>
        <taxon>Pseudomonadati</taxon>
        <taxon>Pseudomonadota</taxon>
        <taxon>Alphaproteobacteria</taxon>
        <taxon>Rhodospirillales</taxon>
        <taxon>Rhodospirillaceae</taxon>
        <taxon>Phaeovibrio</taxon>
    </lineage>
</organism>
<dbReference type="GO" id="GO:0008233">
    <property type="term" value="F:peptidase activity"/>
    <property type="evidence" value="ECO:0007669"/>
    <property type="project" value="UniProtKB-KW"/>
</dbReference>
<dbReference type="InterPro" id="IPR036013">
    <property type="entry name" value="Band_7/SPFH_dom_sf"/>
</dbReference>
<dbReference type="PANTHER" id="PTHR43327:SF2">
    <property type="entry name" value="MODULATOR OF FTSH PROTEASE HFLK"/>
    <property type="match status" value="1"/>
</dbReference>
<evidence type="ECO:0000256" key="1">
    <source>
        <dbReference type="ARBA" id="ARBA00004167"/>
    </source>
</evidence>